<feature type="active site" description="Charge relay system" evidence="16">
    <location>
        <position position="257"/>
    </location>
</feature>
<dbReference type="GO" id="GO:0006508">
    <property type="term" value="P:proteolysis"/>
    <property type="evidence" value="ECO:0007669"/>
    <property type="project" value="UniProtKB-KW"/>
</dbReference>
<evidence type="ECO:0000256" key="6">
    <source>
        <dbReference type="ARBA" id="ARBA00022525"/>
    </source>
</evidence>
<evidence type="ECO:0000256" key="2">
    <source>
        <dbReference type="ARBA" id="ARBA00001913"/>
    </source>
</evidence>
<comment type="caution">
    <text evidence="16">Lacks conserved residue(s) required for the propagation of feature annotation.</text>
</comment>
<dbReference type="InterPro" id="IPR036852">
    <property type="entry name" value="Peptidase_S8/S53_dom_sf"/>
</dbReference>
<dbReference type="CDD" id="cd04056">
    <property type="entry name" value="Peptidases_S53"/>
    <property type="match status" value="1"/>
</dbReference>
<dbReference type="PROSITE" id="PS00138">
    <property type="entry name" value="SUBTILASE_SER"/>
    <property type="match status" value="1"/>
</dbReference>
<gene>
    <name evidence="18" type="ORF">DFP72DRAFT_877770</name>
</gene>
<name>A0A8H6MAI3_9AGAR</name>
<evidence type="ECO:0000256" key="9">
    <source>
        <dbReference type="ARBA" id="ARBA00022729"/>
    </source>
</evidence>
<comment type="catalytic activity">
    <reaction evidence="1">
        <text>Release of an N-terminal tripeptide from a polypeptide.</text>
        <dbReference type="EC" id="3.4.14.10"/>
    </reaction>
</comment>
<dbReference type="OrthoDB" id="409122at2759"/>
<dbReference type="CDD" id="cd11377">
    <property type="entry name" value="Pro-peptidase_S53"/>
    <property type="match status" value="1"/>
</dbReference>
<evidence type="ECO:0000256" key="3">
    <source>
        <dbReference type="ARBA" id="ARBA00002451"/>
    </source>
</evidence>
<organism evidence="18 19">
    <name type="scientific">Ephemerocybe angulata</name>
    <dbReference type="NCBI Taxonomy" id="980116"/>
    <lineage>
        <taxon>Eukaryota</taxon>
        <taxon>Fungi</taxon>
        <taxon>Dikarya</taxon>
        <taxon>Basidiomycota</taxon>
        <taxon>Agaricomycotina</taxon>
        <taxon>Agaricomycetes</taxon>
        <taxon>Agaricomycetidae</taxon>
        <taxon>Agaricales</taxon>
        <taxon>Agaricineae</taxon>
        <taxon>Psathyrellaceae</taxon>
        <taxon>Ephemerocybe</taxon>
    </lineage>
</organism>
<dbReference type="GO" id="GO:0008240">
    <property type="term" value="F:tripeptidyl-peptidase activity"/>
    <property type="evidence" value="ECO:0007669"/>
    <property type="project" value="UniProtKB-EC"/>
</dbReference>
<evidence type="ECO:0000256" key="5">
    <source>
        <dbReference type="ARBA" id="ARBA00012462"/>
    </source>
</evidence>
<evidence type="ECO:0000256" key="12">
    <source>
        <dbReference type="ARBA" id="ARBA00022837"/>
    </source>
</evidence>
<reference evidence="18 19" key="1">
    <citation type="submission" date="2020-07" db="EMBL/GenBank/DDBJ databases">
        <title>Comparative genomics of pyrophilous fungi reveals a link between fire events and developmental genes.</title>
        <authorList>
            <consortium name="DOE Joint Genome Institute"/>
            <person name="Steindorff A.S."/>
            <person name="Carver A."/>
            <person name="Calhoun S."/>
            <person name="Stillman K."/>
            <person name="Liu H."/>
            <person name="Lipzen A."/>
            <person name="Pangilinan J."/>
            <person name="Labutti K."/>
            <person name="Bruns T.D."/>
            <person name="Grigoriev I.V."/>
        </authorList>
    </citation>
    <scope>NUCLEOTIDE SEQUENCE [LARGE SCALE GENOMIC DNA]</scope>
    <source>
        <strain evidence="18 19">CBS 144469</strain>
    </source>
</reference>
<proteinExistence type="predicted"/>
<keyword evidence="12" id="KW-0106">Calcium</keyword>
<keyword evidence="13" id="KW-0843">Virulence</keyword>
<keyword evidence="10 16" id="KW-0378">Hydrolase</keyword>
<feature type="active site" description="Charge relay system" evidence="16">
    <location>
        <position position="463"/>
    </location>
</feature>
<dbReference type="PROSITE" id="PS51695">
    <property type="entry name" value="SEDOLISIN"/>
    <property type="match status" value="1"/>
</dbReference>
<dbReference type="SUPFAM" id="SSF54897">
    <property type="entry name" value="Protease propeptides/inhibitors"/>
    <property type="match status" value="1"/>
</dbReference>
<accession>A0A8H6MAI3</accession>
<dbReference type="EC" id="3.4.14.10" evidence="5"/>
<keyword evidence="7 16" id="KW-0645">Protease</keyword>
<keyword evidence="9" id="KW-0732">Signal</keyword>
<dbReference type="FunFam" id="3.40.50.200:FF:000015">
    <property type="entry name" value="Tripeptidyl peptidase A"/>
    <property type="match status" value="1"/>
</dbReference>
<dbReference type="InterPro" id="IPR030400">
    <property type="entry name" value="Sedolisin_dom"/>
</dbReference>
<keyword evidence="19" id="KW-1185">Reference proteome</keyword>
<comment type="subcellular location">
    <subcellularLocation>
        <location evidence="4">Secreted</location>
        <location evidence="4">Extracellular space</location>
    </subcellularLocation>
</comment>
<dbReference type="SUPFAM" id="SSF52743">
    <property type="entry name" value="Subtilisin-like"/>
    <property type="match status" value="1"/>
</dbReference>
<feature type="domain" description="Peptidase S53" evidence="17">
    <location>
        <begin position="187"/>
        <end position="538"/>
    </location>
</feature>
<evidence type="ECO:0000313" key="18">
    <source>
        <dbReference type="EMBL" id="KAF6762018.1"/>
    </source>
</evidence>
<dbReference type="GO" id="GO:0046872">
    <property type="term" value="F:metal ion binding"/>
    <property type="evidence" value="ECO:0007669"/>
    <property type="project" value="UniProtKB-KW"/>
</dbReference>
<evidence type="ECO:0000256" key="10">
    <source>
        <dbReference type="ARBA" id="ARBA00022801"/>
    </source>
</evidence>
<dbReference type="AlphaFoldDB" id="A0A8H6MAI3"/>
<evidence type="ECO:0000256" key="13">
    <source>
        <dbReference type="ARBA" id="ARBA00023026"/>
    </source>
</evidence>
<evidence type="ECO:0000256" key="4">
    <source>
        <dbReference type="ARBA" id="ARBA00004239"/>
    </source>
</evidence>
<evidence type="ECO:0000256" key="8">
    <source>
        <dbReference type="ARBA" id="ARBA00022723"/>
    </source>
</evidence>
<evidence type="ECO:0000313" key="19">
    <source>
        <dbReference type="Proteomes" id="UP000521943"/>
    </source>
</evidence>
<dbReference type="Pfam" id="PF09286">
    <property type="entry name" value="Pro-kuma_activ"/>
    <property type="match status" value="1"/>
</dbReference>
<evidence type="ECO:0000256" key="11">
    <source>
        <dbReference type="ARBA" id="ARBA00022825"/>
    </source>
</evidence>
<sequence>MIAAYRKLFALYPPRWSTPGPSPALAPAPLTADFERSRNPSVQAPSGWTLVGEPPAEHIISLRIGLPQSNFETLKEHLLQISDPDHERYGQHLSKEEVEEFVKPPSHSLDKAHGFAEVDLERSPAKDWVNIKVPVKLAEEMLGTSGDTLSPSSLHAHIDVIQPTTICFPRFNPLSTTFHWPDAGHSTITIKCLQQLYNTGGYSPSGYLEQFANLNDLKLFYQDQVPQAVNSSYEFVSVKGGLNNQTTNSAGAEANLDVQFAFGLTFPTPATFWSTAGRPPFLPDLTTPSNTNDFVLAQEKVPYVISTSYGEPEQTVPEAYARRVCDSLAQLGARGVSLLFSSGDGGVGDGSSSASHRCKTNDGRNATRFLPTFPAGCPYVTAVGGTTEVPEVSVDFSGGGFSDYFPRPAYQDDSVNAFLKTVPSGLYKDLYNPAGRGFPDVAAQGTSFRIFYRGRSASIGGTSASSPAFAGIVTLLNDARLAQGKSPLGFLNPAIYAKGYAGLNDITGGYSNVGCGTKGFNVSSYGKPTFCRHFRDIY</sequence>
<dbReference type="InterPro" id="IPR000209">
    <property type="entry name" value="Peptidase_S8/S53_dom"/>
</dbReference>
<evidence type="ECO:0000256" key="16">
    <source>
        <dbReference type="PROSITE-ProRule" id="PRU01032"/>
    </source>
</evidence>
<evidence type="ECO:0000259" key="17">
    <source>
        <dbReference type="PROSITE" id="PS51695"/>
    </source>
</evidence>
<dbReference type="InterPro" id="IPR023828">
    <property type="entry name" value="Peptidase_S8_Ser-AS"/>
</dbReference>
<evidence type="ECO:0000256" key="1">
    <source>
        <dbReference type="ARBA" id="ARBA00001910"/>
    </source>
</evidence>
<dbReference type="GO" id="GO:0005576">
    <property type="term" value="C:extracellular region"/>
    <property type="evidence" value="ECO:0007669"/>
    <property type="project" value="UniProtKB-SubCell"/>
</dbReference>
<keyword evidence="8" id="KW-0479">Metal-binding</keyword>
<feature type="active site" description="Charge relay system" evidence="16">
    <location>
        <position position="253"/>
    </location>
</feature>
<comment type="cofactor">
    <cofactor evidence="2">
        <name>Ca(2+)</name>
        <dbReference type="ChEBI" id="CHEBI:29108"/>
    </cofactor>
</comment>
<dbReference type="InterPro" id="IPR015366">
    <property type="entry name" value="S53_propep"/>
</dbReference>
<dbReference type="Pfam" id="PF00082">
    <property type="entry name" value="Peptidase_S8"/>
    <property type="match status" value="1"/>
</dbReference>
<evidence type="ECO:0000256" key="7">
    <source>
        <dbReference type="ARBA" id="ARBA00022670"/>
    </source>
</evidence>
<dbReference type="PANTHER" id="PTHR14218:SF15">
    <property type="entry name" value="TRIPEPTIDYL-PEPTIDASE 1"/>
    <property type="match status" value="1"/>
</dbReference>
<keyword evidence="15" id="KW-0325">Glycoprotein</keyword>
<comment type="caution">
    <text evidence="18">The sequence shown here is derived from an EMBL/GenBank/DDBJ whole genome shotgun (WGS) entry which is preliminary data.</text>
</comment>
<dbReference type="SMART" id="SM00944">
    <property type="entry name" value="Pro-kuma_activ"/>
    <property type="match status" value="1"/>
</dbReference>
<protein>
    <recommendedName>
        <fullName evidence="5">tripeptidyl-peptidase II</fullName>
        <ecNumber evidence="5">3.4.14.10</ecNumber>
    </recommendedName>
</protein>
<dbReference type="GO" id="GO:0004252">
    <property type="term" value="F:serine-type endopeptidase activity"/>
    <property type="evidence" value="ECO:0007669"/>
    <property type="project" value="UniProtKB-UniRule"/>
</dbReference>
<evidence type="ECO:0000256" key="14">
    <source>
        <dbReference type="ARBA" id="ARBA00023145"/>
    </source>
</evidence>
<dbReference type="Proteomes" id="UP000521943">
    <property type="component" value="Unassembled WGS sequence"/>
</dbReference>
<dbReference type="PANTHER" id="PTHR14218">
    <property type="entry name" value="PROTEASE S8 TRIPEPTIDYL PEPTIDASE I CLN2"/>
    <property type="match status" value="1"/>
</dbReference>
<comment type="function">
    <text evidence="3">Secreted tripeptidyl-peptidase which degrades proteins at acidic pHs and is involved in virulence.</text>
</comment>
<dbReference type="InterPro" id="IPR050819">
    <property type="entry name" value="Tripeptidyl-peptidase_I"/>
</dbReference>
<keyword evidence="11 16" id="KW-0720">Serine protease</keyword>
<keyword evidence="6" id="KW-0964">Secreted</keyword>
<keyword evidence="14" id="KW-0865">Zymogen</keyword>
<evidence type="ECO:0000256" key="15">
    <source>
        <dbReference type="ARBA" id="ARBA00023180"/>
    </source>
</evidence>
<dbReference type="Gene3D" id="3.40.50.200">
    <property type="entry name" value="Peptidase S8/S53 domain"/>
    <property type="match status" value="1"/>
</dbReference>
<dbReference type="EMBL" id="JACGCI010000008">
    <property type="protein sequence ID" value="KAF6762018.1"/>
    <property type="molecule type" value="Genomic_DNA"/>
</dbReference>